<dbReference type="Gene3D" id="2.40.40.10">
    <property type="entry name" value="RlpA-like domain"/>
    <property type="match status" value="1"/>
</dbReference>
<keyword evidence="3" id="KW-0964">Secreted</keyword>
<dbReference type="EMBL" id="JAVHJO010000008">
    <property type="protein sequence ID" value="KAK6538413.1"/>
    <property type="molecule type" value="Genomic_DNA"/>
</dbReference>
<comment type="subcellular location">
    <subcellularLocation>
        <location evidence="1">Secreted</location>
    </subcellularLocation>
</comment>
<feature type="signal peptide" evidence="4">
    <location>
        <begin position="1"/>
        <end position="18"/>
    </location>
</feature>
<evidence type="ECO:0000256" key="1">
    <source>
        <dbReference type="ARBA" id="ARBA00004613"/>
    </source>
</evidence>
<organism evidence="5 6">
    <name type="scientific">Orbilia ellipsospora</name>
    <dbReference type="NCBI Taxonomy" id="2528407"/>
    <lineage>
        <taxon>Eukaryota</taxon>
        <taxon>Fungi</taxon>
        <taxon>Dikarya</taxon>
        <taxon>Ascomycota</taxon>
        <taxon>Pezizomycotina</taxon>
        <taxon>Orbiliomycetes</taxon>
        <taxon>Orbiliales</taxon>
        <taxon>Orbiliaceae</taxon>
        <taxon>Orbilia</taxon>
    </lineage>
</organism>
<reference evidence="5 6" key="1">
    <citation type="submission" date="2019-10" db="EMBL/GenBank/DDBJ databases">
        <authorList>
            <person name="Palmer J.M."/>
        </authorList>
    </citation>
    <scope>NUCLEOTIDE SEQUENCE [LARGE SCALE GENOMIC DNA]</scope>
    <source>
        <strain evidence="5 6">TWF694</strain>
    </source>
</reference>
<accession>A0AAV9XEY2</accession>
<keyword evidence="4" id="KW-0732">Signal</keyword>
<gene>
    <name evidence="5" type="ORF">TWF694_011289</name>
</gene>
<evidence type="ECO:0000256" key="4">
    <source>
        <dbReference type="SAM" id="SignalP"/>
    </source>
</evidence>
<dbReference type="SUPFAM" id="SSF50685">
    <property type="entry name" value="Barwin-like endoglucanases"/>
    <property type="match status" value="1"/>
</dbReference>
<dbReference type="InterPro" id="IPR010829">
    <property type="entry name" value="Cerato-platanin"/>
</dbReference>
<dbReference type="GO" id="GO:0005576">
    <property type="term" value="C:extracellular region"/>
    <property type="evidence" value="ECO:0007669"/>
    <property type="project" value="UniProtKB-SubCell"/>
</dbReference>
<evidence type="ECO:0000313" key="6">
    <source>
        <dbReference type="Proteomes" id="UP001365542"/>
    </source>
</evidence>
<dbReference type="Pfam" id="PF07249">
    <property type="entry name" value="Cerato-platanin"/>
    <property type="match status" value="1"/>
</dbReference>
<protein>
    <submittedName>
        <fullName evidence="5">Uncharacterized protein</fullName>
    </submittedName>
</protein>
<name>A0AAV9XEY2_9PEZI</name>
<proteinExistence type="inferred from homology"/>
<dbReference type="AlphaFoldDB" id="A0AAV9XEY2"/>
<comment type="caution">
    <text evidence="5">The sequence shown here is derived from an EMBL/GenBank/DDBJ whole genome shotgun (WGS) entry which is preliminary data.</text>
</comment>
<evidence type="ECO:0000256" key="3">
    <source>
        <dbReference type="ARBA" id="ARBA00022525"/>
    </source>
</evidence>
<feature type="chain" id="PRO_5043609074" evidence="4">
    <location>
        <begin position="19"/>
        <end position="186"/>
    </location>
</feature>
<comment type="similarity">
    <text evidence="2">Belongs to the cerato-platanin family.</text>
</comment>
<sequence length="186" mass="19965">MINLIACTTLLLAAGVTATTMTRDNTYSNSENRNLTSFRLSCYNYLYNQTGAQTTQQLNTILAPGAYVAGTPFVEGNSTECGRCYRARNPKNNKGIYIAAIGASETGVVRVGKEGFAIVNNQTNSDSEPLVDLSNDSASLIVDLSDDPASIIVDLSDGPVSLIVYLSKAPDSKCFTERRYDPESAV</sequence>
<keyword evidence="6" id="KW-1185">Reference proteome</keyword>
<evidence type="ECO:0000256" key="2">
    <source>
        <dbReference type="ARBA" id="ARBA00010421"/>
    </source>
</evidence>
<dbReference type="Proteomes" id="UP001365542">
    <property type="component" value="Unassembled WGS sequence"/>
</dbReference>
<dbReference type="InterPro" id="IPR036908">
    <property type="entry name" value="RlpA-like_sf"/>
</dbReference>
<evidence type="ECO:0000313" key="5">
    <source>
        <dbReference type="EMBL" id="KAK6538413.1"/>
    </source>
</evidence>